<evidence type="ECO:0000313" key="6">
    <source>
        <dbReference type="EMBL" id="MDR6431424.1"/>
    </source>
</evidence>
<keyword evidence="7" id="KW-1185">Reference proteome</keyword>
<dbReference type="InterPro" id="IPR003313">
    <property type="entry name" value="AraC-bd"/>
</dbReference>
<evidence type="ECO:0000256" key="4">
    <source>
        <dbReference type="ARBA" id="ARBA00023163"/>
    </source>
</evidence>
<dbReference type="InterPro" id="IPR009057">
    <property type="entry name" value="Homeodomain-like_sf"/>
</dbReference>
<dbReference type="Pfam" id="PF12833">
    <property type="entry name" value="HTH_18"/>
    <property type="match status" value="1"/>
</dbReference>
<keyword evidence="3" id="KW-0010">Activator</keyword>
<feature type="domain" description="HTH araC/xylS-type" evidence="5">
    <location>
        <begin position="178"/>
        <end position="274"/>
    </location>
</feature>
<dbReference type="PROSITE" id="PS01124">
    <property type="entry name" value="HTH_ARAC_FAMILY_2"/>
    <property type="match status" value="1"/>
</dbReference>
<evidence type="ECO:0000256" key="3">
    <source>
        <dbReference type="ARBA" id="ARBA00023159"/>
    </source>
</evidence>
<keyword evidence="1" id="KW-0805">Transcription regulation</keyword>
<name>A0ABU1M5Y3_9HYPH</name>
<dbReference type="InterPro" id="IPR018060">
    <property type="entry name" value="HTH_AraC"/>
</dbReference>
<dbReference type="Proteomes" id="UP001184614">
    <property type="component" value="Unassembled WGS sequence"/>
</dbReference>
<sequence>MKPKSPPGLLLPNSEDLQKFHEQRIDMLESLDGPVIALPTKYPDGYFVPQHSHSRAQLLCASQGVVLVTTEAGRWMIPGDHAMWIPAGVKHSVEIVGDVFMRSIYIAVDVISGVPDHLHVVGLTDLMRCLIIDATSVDSIPEPGTRDALVIELILRDLHRLPQRSLGLPFPADVRLQKLCREFVKAPLARATIDDWADKMAMSRRSFTRHFQRETGVSLSVWRQQACLFAAVPRLTEGEAVTTVALDLGYDSVSAFTTMFRRMLGVSPKFYLPRMHAASVEDRDKLSSAMVE</sequence>
<evidence type="ECO:0000256" key="2">
    <source>
        <dbReference type="ARBA" id="ARBA00023125"/>
    </source>
</evidence>
<dbReference type="PANTHER" id="PTHR11019:SF159">
    <property type="entry name" value="TRANSCRIPTIONAL REGULATOR-RELATED"/>
    <property type="match status" value="1"/>
</dbReference>
<dbReference type="CDD" id="cd06124">
    <property type="entry name" value="cupin_NimR-like_N"/>
    <property type="match status" value="1"/>
</dbReference>
<organism evidence="6 7">
    <name type="scientific">Brucella pseudogrignonensis</name>
    <dbReference type="NCBI Taxonomy" id="419475"/>
    <lineage>
        <taxon>Bacteria</taxon>
        <taxon>Pseudomonadati</taxon>
        <taxon>Pseudomonadota</taxon>
        <taxon>Alphaproteobacteria</taxon>
        <taxon>Hyphomicrobiales</taxon>
        <taxon>Brucellaceae</taxon>
        <taxon>Brucella/Ochrobactrum group</taxon>
        <taxon>Brucella</taxon>
    </lineage>
</organism>
<dbReference type="Pfam" id="PF02311">
    <property type="entry name" value="AraC_binding"/>
    <property type="match status" value="1"/>
</dbReference>
<reference evidence="6 7" key="1">
    <citation type="submission" date="2023-07" db="EMBL/GenBank/DDBJ databases">
        <title>Sorghum-associated microbial communities from plants grown in Nebraska, USA.</title>
        <authorList>
            <person name="Schachtman D."/>
        </authorList>
    </citation>
    <scope>NUCLEOTIDE SEQUENCE [LARGE SCALE GENOMIC DNA]</scope>
    <source>
        <strain evidence="6 7">DS1730</strain>
    </source>
</reference>
<accession>A0ABU1M5Y3</accession>
<keyword evidence="4" id="KW-0804">Transcription</keyword>
<proteinExistence type="predicted"/>
<dbReference type="InterPro" id="IPR011051">
    <property type="entry name" value="RmlC_Cupin_sf"/>
</dbReference>
<dbReference type="PRINTS" id="PR00032">
    <property type="entry name" value="HTHARAC"/>
</dbReference>
<evidence type="ECO:0000256" key="1">
    <source>
        <dbReference type="ARBA" id="ARBA00023015"/>
    </source>
</evidence>
<protein>
    <submittedName>
        <fullName evidence="6">AraC-like DNA-binding protein</fullName>
    </submittedName>
</protein>
<dbReference type="SUPFAM" id="SSF51182">
    <property type="entry name" value="RmlC-like cupins"/>
    <property type="match status" value="1"/>
</dbReference>
<dbReference type="Gene3D" id="2.60.120.10">
    <property type="entry name" value="Jelly Rolls"/>
    <property type="match status" value="1"/>
</dbReference>
<evidence type="ECO:0000259" key="5">
    <source>
        <dbReference type="PROSITE" id="PS01124"/>
    </source>
</evidence>
<dbReference type="SMART" id="SM00342">
    <property type="entry name" value="HTH_ARAC"/>
    <property type="match status" value="1"/>
</dbReference>
<dbReference type="PANTHER" id="PTHR11019">
    <property type="entry name" value="HTH-TYPE TRANSCRIPTIONAL REGULATOR NIMR"/>
    <property type="match status" value="1"/>
</dbReference>
<dbReference type="Gene3D" id="1.10.10.60">
    <property type="entry name" value="Homeodomain-like"/>
    <property type="match status" value="2"/>
</dbReference>
<gene>
    <name evidence="6" type="ORF">J2782_001129</name>
</gene>
<evidence type="ECO:0000313" key="7">
    <source>
        <dbReference type="Proteomes" id="UP001184614"/>
    </source>
</evidence>
<keyword evidence="2" id="KW-0238">DNA-binding</keyword>
<dbReference type="InterPro" id="IPR014710">
    <property type="entry name" value="RmlC-like_jellyroll"/>
</dbReference>
<comment type="caution">
    <text evidence="6">The sequence shown here is derived from an EMBL/GenBank/DDBJ whole genome shotgun (WGS) entry which is preliminary data.</text>
</comment>
<dbReference type="EMBL" id="JAVDQT010000001">
    <property type="protein sequence ID" value="MDR6431424.1"/>
    <property type="molecule type" value="Genomic_DNA"/>
</dbReference>
<dbReference type="InterPro" id="IPR020449">
    <property type="entry name" value="Tscrpt_reg_AraC-type_HTH"/>
</dbReference>
<dbReference type="SUPFAM" id="SSF46689">
    <property type="entry name" value="Homeodomain-like"/>
    <property type="match status" value="1"/>
</dbReference>